<gene>
    <name evidence="1" type="ORF">HPP92_008758</name>
</gene>
<dbReference type="AlphaFoldDB" id="A0A835RHY8"/>
<reference evidence="1 2" key="1">
    <citation type="journal article" date="2020" name="Nat. Food">
        <title>A phased Vanilla planifolia genome enables genetic improvement of flavour and production.</title>
        <authorList>
            <person name="Hasing T."/>
            <person name="Tang H."/>
            <person name="Brym M."/>
            <person name="Khazi F."/>
            <person name="Huang T."/>
            <person name="Chambers A.H."/>
        </authorList>
    </citation>
    <scope>NUCLEOTIDE SEQUENCE [LARGE SCALE GENOMIC DNA]</scope>
    <source>
        <tissue evidence="1">Leaf</tissue>
    </source>
</reference>
<comment type="caution">
    <text evidence="1">The sequence shown here is derived from an EMBL/GenBank/DDBJ whole genome shotgun (WGS) entry which is preliminary data.</text>
</comment>
<evidence type="ECO:0000313" key="2">
    <source>
        <dbReference type="Proteomes" id="UP000639772"/>
    </source>
</evidence>
<dbReference type="EMBL" id="JADCNM010000004">
    <property type="protein sequence ID" value="KAG0486663.1"/>
    <property type="molecule type" value="Genomic_DNA"/>
</dbReference>
<dbReference type="Proteomes" id="UP000639772">
    <property type="component" value="Unassembled WGS sequence"/>
</dbReference>
<accession>A0A835RHY8</accession>
<sequence length="103" mass="11453">MACVGWKTAAWGCNGLRPRPTWLRSKCCTVVHSILTCTYASSSARKSAEANPQDRTTPQQRILFCDVTKGETAGFHLPCKERGRGIGAVRSKSQRKRRVFDPN</sequence>
<proteinExistence type="predicted"/>
<organism evidence="1 2">
    <name type="scientific">Vanilla planifolia</name>
    <name type="common">Vanilla</name>
    <dbReference type="NCBI Taxonomy" id="51239"/>
    <lineage>
        <taxon>Eukaryota</taxon>
        <taxon>Viridiplantae</taxon>
        <taxon>Streptophyta</taxon>
        <taxon>Embryophyta</taxon>
        <taxon>Tracheophyta</taxon>
        <taxon>Spermatophyta</taxon>
        <taxon>Magnoliopsida</taxon>
        <taxon>Liliopsida</taxon>
        <taxon>Asparagales</taxon>
        <taxon>Orchidaceae</taxon>
        <taxon>Vanilloideae</taxon>
        <taxon>Vanilleae</taxon>
        <taxon>Vanilla</taxon>
    </lineage>
</organism>
<name>A0A835RHY8_VANPL</name>
<evidence type="ECO:0000313" key="1">
    <source>
        <dbReference type="EMBL" id="KAG0486663.1"/>
    </source>
</evidence>
<protein>
    <submittedName>
        <fullName evidence="1">Uncharacterized protein</fullName>
    </submittedName>
</protein>